<evidence type="ECO:0000256" key="4">
    <source>
        <dbReference type="ARBA" id="ARBA00022777"/>
    </source>
</evidence>
<evidence type="ECO:0000256" key="1">
    <source>
        <dbReference type="ARBA" id="ARBA00009156"/>
    </source>
</evidence>
<dbReference type="Proteomes" id="UP000270021">
    <property type="component" value="Chromosome"/>
</dbReference>
<dbReference type="SUPFAM" id="SSF53067">
    <property type="entry name" value="Actin-like ATPase domain"/>
    <property type="match status" value="2"/>
</dbReference>
<dbReference type="RefSeq" id="WP_126041129.1">
    <property type="nucleotide sequence ID" value="NZ_CP034438.1"/>
</dbReference>
<evidence type="ECO:0000259" key="6">
    <source>
        <dbReference type="Pfam" id="PF00370"/>
    </source>
</evidence>
<proteinExistence type="inferred from homology"/>
<dbReference type="InterPro" id="IPR000577">
    <property type="entry name" value="Carb_kinase_FGGY"/>
</dbReference>
<feature type="domain" description="Carbohydrate kinase FGGY N-terminal" evidence="6">
    <location>
        <begin position="4"/>
        <end position="252"/>
    </location>
</feature>
<keyword evidence="3 5" id="KW-0808">Transferase</keyword>
<dbReference type="Pfam" id="PF00370">
    <property type="entry name" value="FGGY_N"/>
    <property type="match status" value="1"/>
</dbReference>
<dbReference type="PIRSF" id="PIRSF000538">
    <property type="entry name" value="GlpK"/>
    <property type="match status" value="1"/>
</dbReference>
<dbReference type="InterPro" id="IPR018484">
    <property type="entry name" value="FGGY_N"/>
</dbReference>
<dbReference type="GO" id="GO:0016301">
    <property type="term" value="F:kinase activity"/>
    <property type="evidence" value="ECO:0007669"/>
    <property type="project" value="UniProtKB-KW"/>
</dbReference>
<dbReference type="InterPro" id="IPR050406">
    <property type="entry name" value="FGGY_Carb_Kinase"/>
</dbReference>
<dbReference type="PANTHER" id="PTHR43095">
    <property type="entry name" value="SUGAR KINASE"/>
    <property type="match status" value="1"/>
</dbReference>
<keyword evidence="4 5" id="KW-0418">Kinase</keyword>
<evidence type="ECO:0000256" key="2">
    <source>
        <dbReference type="ARBA" id="ARBA00022629"/>
    </source>
</evidence>
<gene>
    <name evidence="8" type="ORF">EJO69_08945</name>
</gene>
<evidence type="ECO:0000313" key="9">
    <source>
        <dbReference type="Proteomes" id="UP000270021"/>
    </source>
</evidence>
<feature type="domain" description="Carbohydrate kinase FGGY C-terminal" evidence="7">
    <location>
        <begin position="262"/>
        <end position="460"/>
    </location>
</feature>
<dbReference type="Pfam" id="PF02782">
    <property type="entry name" value="FGGY_C"/>
    <property type="match status" value="1"/>
</dbReference>
<protein>
    <submittedName>
        <fullName evidence="8">Carbohydrate kinase</fullName>
    </submittedName>
</protein>
<dbReference type="KEGG" id="fsl:EJO69_08945"/>
<comment type="similarity">
    <text evidence="1 5">Belongs to the FGGY kinase family.</text>
</comment>
<keyword evidence="2" id="KW-0859">Xylose metabolism</keyword>
<evidence type="ECO:0000256" key="5">
    <source>
        <dbReference type="RuleBase" id="RU003733"/>
    </source>
</evidence>
<dbReference type="AlphaFoldDB" id="A0A3S8ZAB8"/>
<name>A0A3S8ZAB8_9ACTO</name>
<dbReference type="GO" id="GO:0016773">
    <property type="term" value="F:phosphotransferase activity, alcohol group as acceptor"/>
    <property type="evidence" value="ECO:0007669"/>
    <property type="project" value="InterPro"/>
</dbReference>
<dbReference type="PANTHER" id="PTHR43095:SF5">
    <property type="entry name" value="XYLULOSE KINASE"/>
    <property type="match status" value="1"/>
</dbReference>
<dbReference type="CDD" id="cd07779">
    <property type="entry name" value="ASKHA_NBD_FGGY_YgcE-like"/>
    <property type="match status" value="1"/>
</dbReference>
<dbReference type="Gene3D" id="3.30.420.40">
    <property type="match status" value="2"/>
</dbReference>
<dbReference type="InterPro" id="IPR018483">
    <property type="entry name" value="Carb_kinase_FGGY_CS"/>
</dbReference>
<evidence type="ECO:0000259" key="7">
    <source>
        <dbReference type="Pfam" id="PF02782"/>
    </source>
</evidence>
<reference evidence="8 9" key="1">
    <citation type="submission" date="2018-12" db="EMBL/GenBank/DDBJ databases">
        <title>Complete genome sequence of Flaviflexus salsibiostraticola KCTC 33148.</title>
        <authorList>
            <person name="Bae J.-W."/>
        </authorList>
    </citation>
    <scope>NUCLEOTIDE SEQUENCE [LARGE SCALE GENOMIC DNA]</scope>
    <source>
        <strain evidence="8 9">KCTC 33148</strain>
    </source>
</reference>
<dbReference type="EMBL" id="CP034438">
    <property type="protein sequence ID" value="AZN30415.1"/>
    <property type="molecule type" value="Genomic_DNA"/>
</dbReference>
<dbReference type="OrthoDB" id="9782710at2"/>
<evidence type="ECO:0000256" key="3">
    <source>
        <dbReference type="ARBA" id="ARBA00022679"/>
    </source>
</evidence>
<dbReference type="InterPro" id="IPR043129">
    <property type="entry name" value="ATPase_NBD"/>
</dbReference>
<dbReference type="PROSITE" id="PS00445">
    <property type="entry name" value="FGGY_KINASES_2"/>
    <property type="match status" value="1"/>
</dbReference>
<dbReference type="GO" id="GO:0042732">
    <property type="term" value="P:D-xylose metabolic process"/>
    <property type="evidence" value="ECO:0007669"/>
    <property type="project" value="UniProtKB-KW"/>
</dbReference>
<dbReference type="InterPro" id="IPR018485">
    <property type="entry name" value="FGGY_C"/>
</dbReference>
<evidence type="ECO:0000313" key="8">
    <source>
        <dbReference type="EMBL" id="AZN30415.1"/>
    </source>
</evidence>
<keyword evidence="9" id="KW-1185">Reference proteome</keyword>
<organism evidence="8 9">
    <name type="scientific">Flaviflexus salsibiostraticola</name>
    <dbReference type="NCBI Taxonomy" id="1282737"/>
    <lineage>
        <taxon>Bacteria</taxon>
        <taxon>Bacillati</taxon>
        <taxon>Actinomycetota</taxon>
        <taxon>Actinomycetes</taxon>
        <taxon>Actinomycetales</taxon>
        <taxon>Actinomycetaceae</taxon>
        <taxon>Flaviflexus</taxon>
    </lineage>
</organism>
<keyword evidence="2" id="KW-0119">Carbohydrate metabolism</keyword>
<sequence length="518" mass="56073">MATYLLGIDAGTTGCKTSVFDTEGRMIGSDYREYPCYYPNPGWVEQIPEDMTQALYESCRAAIRDAGVEPEDVKAMAMSTQGSVFGGLDKDEALIRPFIGWQDTRGVDYVERIRGGEFIDPDRLYEISGYPAATVPCLTKYMWFKDNEPENWAKIVKISHHQDFFLKEFGAEDWFVNDTATASRTGIFDVEAGDWSQEIIDAIGLTGVSLPRIVKAGTVVGTINRDISLLTGLAEGTLICVDAMDQNCSTLGGGLVHDGTAVSVIGTYGAVYVATEDSVRDPNGTLIVKNNSGPENYTVEAASIASASSYRWFRDTLGSLEVAMAKELGTDGNPYRLLNKQIESVAPGANGLTFLPYLQGAGSGPRADSFARGAFLGLNLGTTKAEMARAVMEGITLEMRDNLESIRSMGVEVQEIRAAGGATQSDVWNQMQADMYQVPVAALEVSETGCLGAALHAGVGLGVYKDLDDAVSRAVRVKGVFQPNPENREAYDKAYGRFVKGYEALSGGGYFRYIHESK</sequence>
<accession>A0A3S8ZAB8</accession>